<dbReference type="AlphaFoldDB" id="A0A0L8IHS9"/>
<sequence>MFGTFIYIQIFSKTKCRRIFFPNNEYSLTCFIHLSSMSNTLLFISPHLRKISRKKKKKI</sequence>
<organism evidence="1">
    <name type="scientific">Octopus bimaculoides</name>
    <name type="common">California two-spotted octopus</name>
    <dbReference type="NCBI Taxonomy" id="37653"/>
    <lineage>
        <taxon>Eukaryota</taxon>
        <taxon>Metazoa</taxon>
        <taxon>Spiralia</taxon>
        <taxon>Lophotrochozoa</taxon>
        <taxon>Mollusca</taxon>
        <taxon>Cephalopoda</taxon>
        <taxon>Coleoidea</taxon>
        <taxon>Octopodiformes</taxon>
        <taxon>Octopoda</taxon>
        <taxon>Incirrata</taxon>
        <taxon>Octopodidae</taxon>
        <taxon>Octopus</taxon>
    </lineage>
</organism>
<name>A0A0L8IHS9_OCTBM</name>
<gene>
    <name evidence="1" type="ORF">OCBIM_22010609mg</name>
</gene>
<dbReference type="EMBL" id="KQ415669">
    <property type="protein sequence ID" value="KOG01047.1"/>
    <property type="molecule type" value="Genomic_DNA"/>
</dbReference>
<protein>
    <submittedName>
        <fullName evidence="1">Uncharacterized protein</fullName>
    </submittedName>
</protein>
<reference evidence="1" key="1">
    <citation type="submission" date="2015-07" db="EMBL/GenBank/DDBJ databases">
        <title>MeaNS - Measles Nucleotide Surveillance Program.</title>
        <authorList>
            <person name="Tran T."/>
            <person name="Druce J."/>
        </authorList>
    </citation>
    <scope>NUCLEOTIDE SEQUENCE</scope>
    <source>
        <strain evidence="1">UCB-OBI-ISO-001</strain>
        <tissue evidence="1">Gonad</tissue>
    </source>
</reference>
<evidence type="ECO:0000313" key="1">
    <source>
        <dbReference type="EMBL" id="KOG01047.1"/>
    </source>
</evidence>
<accession>A0A0L8IHS9</accession>
<proteinExistence type="predicted"/>